<evidence type="ECO:0000259" key="3">
    <source>
        <dbReference type="PROSITE" id="PS51253"/>
    </source>
</evidence>
<dbReference type="Gene3D" id="1.10.10.60">
    <property type="entry name" value="Homeodomain-like"/>
    <property type="match status" value="1"/>
</dbReference>
<dbReference type="Proteomes" id="UP000663854">
    <property type="component" value="Unassembled WGS sequence"/>
</dbReference>
<dbReference type="EMBL" id="CAJOBD010004998">
    <property type="protein sequence ID" value="CAF4016172.1"/>
    <property type="molecule type" value="Genomic_DNA"/>
</dbReference>
<dbReference type="SMART" id="SM00674">
    <property type="entry name" value="CENPB"/>
    <property type="match status" value="1"/>
</dbReference>
<dbReference type="EMBL" id="CAJOAX010005718">
    <property type="protein sequence ID" value="CAF3958021.1"/>
    <property type="molecule type" value="Genomic_DNA"/>
</dbReference>
<evidence type="ECO:0000313" key="5">
    <source>
        <dbReference type="EMBL" id="CAF1203432.1"/>
    </source>
</evidence>
<organism evidence="11 12">
    <name type="scientific">Rotaria sordida</name>
    <dbReference type="NCBI Taxonomy" id="392033"/>
    <lineage>
        <taxon>Eukaryota</taxon>
        <taxon>Metazoa</taxon>
        <taxon>Spiralia</taxon>
        <taxon>Gnathifera</taxon>
        <taxon>Rotifera</taxon>
        <taxon>Eurotatoria</taxon>
        <taxon>Bdelloidea</taxon>
        <taxon>Philodinida</taxon>
        <taxon>Philodinidae</taxon>
        <taxon>Rotaria</taxon>
    </lineage>
</organism>
<dbReference type="PROSITE" id="PS51253">
    <property type="entry name" value="HTH_CENPB"/>
    <property type="match status" value="1"/>
</dbReference>
<dbReference type="AlphaFoldDB" id="A0A819PTP8"/>
<comment type="caution">
    <text evidence="11">The sequence shown here is derived from an EMBL/GenBank/DDBJ whole genome shotgun (WGS) entry which is preliminary data.</text>
</comment>
<evidence type="ECO:0000313" key="7">
    <source>
        <dbReference type="EMBL" id="CAF1250754.1"/>
    </source>
</evidence>
<evidence type="ECO:0000313" key="6">
    <source>
        <dbReference type="EMBL" id="CAF1231593.1"/>
    </source>
</evidence>
<dbReference type="EMBL" id="CAJNOT010001801">
    <property type="protein sequence ID" value="CAF1250754.1"/>
    <property type="molecule type" value="Genomic_DNA"/>
</dbReference>
<dbReference type="Proteomes" id="UP000663870">
    <property type="component" value="Unassembled WGS sequence"/>
</dbReference>
<sequence>MKVNSNDNAIDKPSQEEREVDQYSAEMITSLCDRKQFDYEEETTLDFYYDEYDHDDSESEEENYEIKSDTDYEVEDDATEQHHQLSNYSIEFMQKVVDYADETDASGKRRRTWKSVHHRFRTLPDQSYVSRFRNYLKQNVTRRQKTQKRDELVYKKFTEARKQYLPIHDIDIQHWAVKVAKELDLDDFQASEFWLRTFKKQHRICSRKITNIITKREILNSDDILKSEENFIKLFNKLSPKYKEAEIFNTDLVGIEKEQHSTRTLSLQSE</sequence>
<dbReference type="EMBL" id="CAJNOH010000852">
    <property type="protein sequence ID" value="CAF1136444.1"/>
    <property type="molecule type" value="Genomic_DNA"/>
</dbReference>
<evidence type="ECO:0000256" key="1">
    <source>
        <dbReference type="ARBA" id="ARBA00023125"/>
    </source>
</evidence>
<feature type="region of interest" description="Disordered" evidence="2">
    <location>
        <begin position="1"/>
        <end position="22"/>
    </location>
</feature>
<dbReference type="Proteomes" id="UP000663864">
    <property type="component" value="Unassembled WGS sequence"/>
</dbReference>
<feature type="compositionally biased region" description="Acidic residues" evidence="2">
    <location>
        <begin position="51"/>
        <end position="63"/>
    </location>
</feature>
<dbReference type="Proteomes" id="UP000663882">
    <property type="component" value="Unassembled WGS sequence"/>
</dbReference>
<reference evidence="11" key="1">
    <citation type="submission" date="2021-02" db="EMBL/GenBank/DDBJ databases">
        <authorList>
            <person name="Nowell W R."/>
        </authorList>
    </citation>
    <scope>NUCLEOTIDE SEQUENCE</scope>
</reference>
<dbReference type="Pfam" id="PF03221">
    <property type="entry name" value="HTH_Tnp_Tc5"/>
    <property type="match status" value="1"/>
</dbReference>
<dbReference type="SUPFAM" id="SSF46689">
    <property type="entry name" value="Homeodomain-like"/>
    <property type="match status" value="1"/>
</dbReference>
<evidence type="ECO:0000313" key="4">
    <source>
        <dbReference type="EMBL" id="CAF1136444.1"/>
    </source>
</evidence>
<evidence type="ECO:0000313" key="9">
    <source>
        <dbReference type="EMBL" id="CAF3958021.1"/>
    </source>
</evidence>
<feature type="compositionally biased region" description="Basic and acidic residues" evidence="2">
    <location>
        <begin position="9"/>
        <end position="21"/>
    </location>
</feature>
<dbReference type="Proteomes" id="UP000663836">
    <property type="component" value="Unassembled WGS sequence"/>
</dbReference>
<dbReference type="Proteomes" id="UP000663874">
    <property type="component" value="Unassembled WGS sequence"/>
</dbReference>
<feature type="region of interest" description="Disordered" evidence="2">
    <location>
        <begin position="51"/>
        <end position="70"/>
    </location>
</feature>
<dbReference type="InterPro" id="IPR006600">
    <property type="entry name" value="HTH_CenpB_DNA-bd_dom"/>
</dbReference>
<keyword evidence="13" id="KW-1185">Reference proteome</keyword>
<gene>
    <name evidence="10" type="ORF">FNK824_LOCUS25821</name>
    <name evidence="11" type="ORF">JBS370_LOCUS27130</name>
    <name evidence="8" type="ORF">JXQ802_LOCUS32732</name>
    <name evidence="9" type="ORF">OTI717_LOCUS26749</name>
    <name evidence="4" type="ORF">PYM288_LOCUS21483</name>
    <name evidence="5" type="ORF">RFH988_LOCUS24732</name>
    <name evidence="6" type="ORF">SEV965_LOCUS22728</name>
    <name evidence="7" type="ORF">ZHD862_LOCUS25373</name>
</gene>
<dbReference type="EMBL" id="CAJOBE010006177">
    <property type="protein sequence ID" value="CAF3998831.1"/>
    <property type="molecule type" value="Genomic_DNA"/>
</dbReference>
<evidence type="ECO:0000313" key="11">
    <source>
        <dbReference type="EMBL" id="CAF4016172.1"/>
    </source>
</evidence>
<dbReference type="Proteomes" id="UP000663889">
    <property type="component" value="Unassembled WGS sequence"/>
</dbReference>
<evidence type="ECO:0000313" key="13">
    <source>
        <dbReference type="Proteomes" id="UP000663870"/>
    </source>
</evidence>
<feature type="domain" description="HTH CENPB-type" evidence="3">
    <location>
        <begin position="137"/>
        <end position="208"/>
    </location>
</feature>
<dbReference type="EMBL" id="CAJNOU010001627">
    <property type="protein sequence ID" value="CAF1231593.1"/>
    <property type="molecule type" value="Genomic_DNA"/>
</dbReference>
<evidence type="ECO:0000256" key="2">
    <source>
        <dbReference type="SAM" id="MobiDB-lite"/>
    </source>
</evidence>
<evidence type="ECO:0000313" key="10">
    <source>
        <dbReference type="EMBL" id="CAF3998831.1"/>
    </source>
</evidence>
<evidence type="ECO:0000313" key="8">
    <source>
        <dbReference type="EMBL" id="CAF1363037.1"/>
    </source>
</evidence>
<dbReference type="EMBL" id="CAJNOO010001826">
    <property type="protein sequence ID" value="CAF1203432.1"/>
    <property type="molecule type" value="Genomic_DNA"/>
</dbReference>
<dbReference type="OrthoDB" id="7691932at2759"/>
<accession>A0A819PTP8</accession>
<proteinExistence type="predicted"/>
<dbReference type="InterPro" id="IPR009057">
    <property type="entry name" value="Homeodomain-like_sf"/>
</dbReference>
<keyword evidence="1" id="KW-0238">DNA-binding</keyword>
<name>A0A819PTP8_9BILA</name>
<dbReference type="Proteomes" id="UP000663823">
    <property type="component" value="Unassembled WGS sequence"/>
</dbReference>
<dbReference type="EMBL" id="CAJNOL010001458">
    <property type="protein sequence ID" value="CAF1363037.1"/>
    <property type="molecule type" value="Genomic_DNA"/>
</dbReference>
<dbReference type="GO" id="GO:0003677">
    <property type="term" value="F:DNA binding"/>
    <property type="evidence" value="ECO:0007669"/>
    <property type="project" value="UniProtKB-KW"/>
</dbReference>
<evidence type="ECO:0000313" key="12">
    <source>
        <dbReference type="Proteomes" id="UP000663836"/>
    </source>
</evidence>
<protein>
    <recommendedName>
        <fullName evidence="3">HTH CENPB-type domain-containing protein</fullName>
    </recommendedName>
</protein>